<evidence type="ECO:0000313" key="8">
    <source>
        <dbReference type="Proteomes" id="UP000252558"/>
    </source>
</evidence>
<keyword evidence="2 4" id="KW-0238">DNA-binding</keyword>
<gene>
    <name evidence="7" type="ORF">DU002_08590</name>
</gene>
<feature type="domain" description="HTH tetR-type" evidence="6">
    <location>
        <begin position="6"/>
        <end position="66"/>
    </location>
</feature>
<keyword evidence="3" id="KW-0804">Transcription</keyword>
<evidence type="ECO:0000313" key="7">
    <source>
        <dbReference type="EMBL" id="RCU50470.1"/>
    </source>
</evidence>
<evidence type="ECO:0000256" key="1">
    <source>
        <dbReference type="ARBA" id="ARBA00023015"/>
    </source>
</evidence>
<dbReference type="EMBL" id="QPID01000004">
    <property type="protein sequence ID" value="RCU50470.1"/>
    <property type="molecule type" value="Genomic_DNA"/>
</dbReference>
<name>A0A368NK46_9GAMM</name>
<dbReference type="SUPFAM" id="SSF48498">
    <property type="entry name" value="Tetracyclin repressor-like, C-terminal domain"/>
    <property type="match status" value="1"/>
</dbReference>
<evidence type="ECO:0000256" key="5">
    <source>
        <dbReference type="SAM" id="Coils"/>
    </source>
</evidence>
<keyword evidence="1" id="KW-0805">Transcription regulation</keyword>
<dbReference type="PANTHER" id="PTHR47506:SF10">
    <property type="entry name" value="TRANSCRIPTIONAL REGULATORY PROTEIN"/>
    <property type="match status" value="1"/>
</dbReference>
<evidence type="ECO:0000256" key="2">
    <source>
        <dbReference type="ARBA" id="ARBA00023125"/>
    </source>
</evidence>
<dbReference type="Proteomes" id="UP000252558">
    <property type="component" value="Unassembled WGS sequence"/>
</dbReference>
<reference evidence="7 8" key="1">
    <citation type="submission" date="2018-07" db="EMBL/GenBank/DDBJ databases">
        <title>Corallincola holothuriorum sp. nov., a new facultative anaerobe isolated from sea cucumber Apostichopus japonicus.</title>
        <authorList>
            <person name="Xia H."/>
        </authorList>
    </citation>
    <scope>NUCLEOTIDE SEQUENCE [LARGE SCALE GENOMIC DNA]</scope>
    <source>
        <strain evidence="7 8">C4</strain>
    </source>
</reference>
<protein>
    <submittedName>
        <fullName evidence="7">TetR/AcrR family transcriptional regulator</fullName>
    </submittedName>
</protein>
<dbReference type="PANTHER" id="PTHR47506">
    <property type="entry name" value="TRANSCRIPTIONAL REGULATORY PROTEIN"/>
    <property type="match status" value="1"/>
</dbReference>
<dbReference type="Pfam" id="PF00440">
    <property type="entry name" value="TetR_N"/>
    <property type="match status" value="1"/>
</dbReference>
<evidence type="ECO:0000259" key="6">
    <source>
        <dbReference type="PROSITE" id="PS50977"/>
    </source>
</evidence>
<dbReference type="Gene3D" id="1.10.10.60">
    <property type="entry name" value="Homeodomain-like"/>
    <property type="match status" value="1"/>
</dbReference>
<dbReference type="SUPFAM" id="SSF46689">
    <property type="entry name" value="Homeodomain-like"/>
    <property type="match status" value="1"/>
</dbReference>
<dbReference type="RefSeq" id="WP_114337959.1">
    <property type="nucleotide sequence ID" value="NZ_QPID01000004.1"/>
</dbReference>
<dbReference type="OrthoDB" id="270177at2"/>
<feature type="coiled-coil region" evidence="5">
    <location>
        <begin position="109"/>
        <end position="140"/>
    </location>
</feature>
<organism evidence="7 8">
    <name type="scientific">Corallincola holothuriorum</name>
    <dbReference type="NCBI Taxonomy" id="2282215"/>
    <lineage>
        <taxon>Bacteria</taxon>
        <taxon>Pseudomonadati</taxon>
        <taxon>Pseudomonadota</taxon>
        <taxon>Gammaproteobacteria</taxon>
        <taxon>Alteromonadales</taxon>
        <taxon>Psychromonadaceae</taxon>
        <taxon>Corallincola</taxon>
    </lineage>
</organism>
<dbReference type="InterPro" id="IPR036271">
    <property type="entry name" value="Tet_transcr_reg_TetR-rel_C_sf"/>
</dbReference>
<keyword evidence="8" id="KW-1185">Reference proteome</keyword>
<evidence type="ECO:0000256" key="4">
    <source>
        <dbReference type="PROSITE-ProRule" id="PRU00335"/>
    </source>
</evidence>
<dbReference type="Gene3D" id="1.10.357.10">
    <property type="entry name" value="Tetracycline Repressor, domain 2"/>
    <property type="match status" value="1"/>
</dbReference>
<accession>A0A368NK46</accession>
<dbReference type="Pfam" id="PF16925">
    <property type="entry name" value="TetR_C_13"/>
    <property type="match status" value="1"/>
</dbReference>
<comment type="caution">
    <text evidence="7">The sequence shown here is derived from an EMBL/GenBank/DDBJ whole genome shotgun (WGS) entry which is preliminary data.</text>
</comment>
<sequence>MAKTIKYDRAAVVEKATNLYWEKGFHATSMRNLQDVIDMRPGSIYACFGSKEGLFKEALQHYAAMSLQQLQACKSAPSPINALKAFIKIAVIESQQVAPSGMCMLAKTIAELTDANADLLAEAKRLLRDVEAEFAEVIKAAKAHNEISESADPEQLARYIQIQLMGLRTYVRANDSSIPMAELIDEMFANAPFNA</sequence>
<dbReference type="InterPro" id="IPR001647">
    <property type="entry name" value="HTH_TetR"/>
</dbReference>
<dbReference type="AlphaFoldDB" id="A0A368NK46"/>
<dbReference type="InterPro" id="IPR011075">
    <property type="entry name" value="TetR_C"/>
</dbReference>
<dbReference type="PROSITE" id="PS50977">
    <property type="entry name" value="HTH_TETR_2"/>
    <property type="match status" value="1"/>
</dbReference>
<evidence type="ECO:0000256" key="3">
    <source>
        <dbReference type="ARBA" id="ARBA00023163"/>
    </source>
</evidence>
<dbReference type="InterPro" id="IPR009057">
    <property type="entry name" value="Homeodomain-like_sf"/>
</dbReference>
<keyword evidence="5" id="KW-0175">Coiled coil</keyword>
<dbReference type="GO" id="GO:0003677">
    <property type="term" value="F:DNA binding"/>
    <property type="evidence" value="ECO:0007669"/>
    <property type="project" value="UniProtKB-UniRule"/>
</dbReference>
<feature type="DNA-binding region" description="H-T-H motif" evidence="4">
    <location>
        <begin position="29"/>
        <end position="48"/>
    </location>
</feature>
<proteinExistence type="predicted"/>